<evidence type="ECO:0000256" key="2">
    <source>
        <dbReference type="SAM" id="Phobius"/>
    </source>
</evidence>
<reference evidence="4" key="1">
    <citation type="journal article" date="2014" name="Science">
        <title>Ancient hybridizations among the ancestral genomes of bread wheat.</title>
        <authorList>
            <consortium name="International Wheat Genome Sequencing Consortium,"/>
            <person name="Marcussen T."/>
            <person name="Sandve S.R."/>
            <person name="Heier L."/>
            <person name="Spannagl M."/>
            <person name="Pfeifer M."/>
            <person name="Jakobsen K.S."/>
            <person name="Wulff B.B."/>
            <person name="Steuernagel B."/>
            <person name="Mayer K.F."/>
            <person name="Olsen O.A."/>
        </authorList>
    </citation>
    <scope>NUCLEOTIDE SEQUENCE [LARGE SCALE GENOMIC DNA]</scope>
    <source>
        <strain evidence="4">cv. AL8/78</strain>
    </source>
</reference>
<evidence type="ECO:0000313" key="3">
    <source>
        <dbReference type="EnsemblPlants" id="AET2Gv20261900.1"/>
    </source>
</evidence>
<accession>A0A453AUC2</accession>
<dbReference type="PANTHER" id="PTHR32021:SF22">
    <property type="entry name" value="CASP-LIKE PROTEIN"/>
    <property type="match status" value="1"/>
</dbReference>
<name>A0A453AUC2_AEGTS</name>
<reference evidence="3" key="3">
    <citation type="journal article" date="2017" name="Nature">
        <title>Genome sequence of the progenitor of the wheat D genome Aegilops tauschii.</title>
        <authorList>
            <person name="Luo M.C."/>
            <person name="Gu Y.Q."/>
            <person name="Puiu D."/>
            <person name="Wang H."/>
            <person name="Twardziok S.O."/>
            <person name="Deal K.R."/>
            <person name="Huo N."/>
            <person name="Zhu T."/>
            <person name="Wang L."/>
            <person name="Wang Y."/>
            <person name="McGuire P.E."/>
            <person name="Liu S."/>
            <person name="Long H."/>
            <person name="Ramasamy R.K."/>
            <person name="Rodriguez J.C."/>
            <person name="Van S.L."/>
            <person name="Yuan L."/>
            <person name="Wang Z."/>
            <person name="Xia Z."/>
            <person name="Xiao L."/>
            <person name="Anderson O.D."/>
            <person name="Ouyang S."/>
            <person name="Liang Y."/>
            <person name="Zimin A.V."/>
            <person name="Pertea G."/>
            <person name="Qi P."/>
            <person name="Bennetzen J.L."/>
            <person name="Dai X."/>
            <person name="Dawson M.W."/>
            <person name="Muller H.G."/>
            <person name="Kugler K."/>
            <person name="Rivarola-Duarte L."/>
            <person name="Spannagl M."/>
            <person name="Mayer K.F.X."/>
            <person name="Lu F.H."/>
            <person name="Bevan M.W."/>
            <person name="Leroy P."/>
            <person name="Li P."/>
            <person name="You F.M."/>
            <person name="Sun Q."/>
            <person name="Liu Z."/>
            <person name="Lyons E."/>
            <person name="Wicker T."/>
            <person name="Salzberg S.L."/>
            <person name="Devos K.M."/>
            <person name="Dvorak J."/>
        </authorList>
    </citation>
    <scope>NUCLEOTIDE SEQUENCE [LARGE SCALE GENOMIC DNA]</scope>
    <source>
        <strain evidence="3">cv. AL8/78</strain>
    </source>
</reference>
<dbReference type="Gramene" id="AET2Gv20261900.1">
    <property type="protein sequence ID" value="AET2Gv20261900.1"/>
    <property type="gene ID" value="AET2Gv20261900"/>
</dbReference>
<dbReference type="InterPro" id="IPR045009">
    <property type="entry name" value="CASPL-5"/>
</dbReference>
<reference evidence="3" key="4">
    <citation type="submission" date="2019-03" db="UniProtKB">
        <authorList>
            <consortium name="EnsemblPlants"/>
        </authorList>
    </citation>
    <scope>IDENTIFICATION</scope>
</reference>
<dbReference type="PANTHER" id="PTHR32021">
    <property type="entry name" value="CASP-LIKE PROTEIN 5B3"/>
    <property type="match status" value="1"/>
</dbReference>
<keyword evidence="2" id="KW-0472">Membrane</keyword>
<proteinExistence type="predicted"/>
<reference evidence="3" key="5">
    <citation type="journal article" date="2021" name="G3 (Bethesda)">
        <title>Aegilops tauschii genome assembly Aet v5.0 features greater sequence contiguity and improved annotation.</title>
        <authorList>
            <person name="Wang L."/>
            <person name="Zhu T."/>
            <person name="Rodriguez J.C."/>
            <person name="Deal K.R."/>
            <person name="Dubcovsky J."/>
            <person name="McGuire P.E."/>
            <person name="Lux T."/>
            <person name="Spannagl M."/>
            <person name="Mayer K.F.X."/>
            <person name="Baldrich P."/>
            <person name="Meyers B.C."/>
            <person name="Huo N."/>
            <person name="Gu Y.Q."/>
            <person name="Zhou H."/>
            <person name="Devos K.M."/>
            <person name="Bennetzen J.L."/>
            <person name="Unver T."/>
            <person name="Budak H."/>
            <person name="Gulick P.J."/>
            <person name="Galiba G."/>
            <person name="Kalapos B."/>
            <person name="Nelson D.R."/>
            <person name="Li P."/>
            <person name="You F.M."/>
            <person name="Luo M.C."/>
            <person name="Dvorak J."/>
        </authorList>
    </citation>
    <scope>NUCLEOTIDE SEQUENCE [LARGE SCALE GENOMIC DNA]</scope>
    <source>
        <strain evidence="3">cv. AL8/78</strain>
    </source>
</reference>
<protein>
    <recommendedName>
        <fullName evidence="5">CASP-like protein</fullName>
    </recommendedName>
</protein>
<evidence type="ECO:0000313" key="4">
    <source>
        <dbReference type="Proteomes" id="UP000015105"/>
    </source>
</evidence>
<dbReference type="EnsemblPlants" id="AET2Gv20261900.1">
    <property type="protein sequence ID" value="AET2Gv20261900.1"/>
    <property type="gene ID" value="AET2Gv20261900"/>
</dbReference>
<keyword evidence="2" id="KW-1133">Transmembrane helix</keyword>
<dbReference type="GO" id="GO:0016020">
    <property type="term" value="C:membrane"/>
    <property type="evidence" value="ECO:0007669"/>
    <property type="project" value="TreeGrafter"/>
</dbReference>
<keyword evidence="2" id="KW-0812">Transmembrane</keyword>
<comment type="subunit">
    <text evidence="1">Homodimer and heterodimers.</text>
</comment>
<dbReference type="Proteomes" id="UP000015105">
    <property type="component" value="Chromosome 2D"/>
</dbReference>
<dbReference type="AlphaFoldDB" id="A0A453AUC2"/>
<keyword evidence="4" id="KW-1185">Reference proteome</keyword>
<evidence type="ECO:0000256" key="1">
    <source>
        <dbReference type="ARBA" id="ARBA00011489"/>
    </source>
</evidence>
<reference evidence="4" key="2">
    <citation type="journal article" date="2017" name="Nat. Plants">
        <title>The Aegilops tauschii genome reveals multiple impacts of transposons.</title>
        <authorList>
            <person name="Zhao G."/>
            <person name="Zou C."/>
            <person name="Li K."/>
            <person name="Wang K."/>
            <person name="Li T."/>
            <person name="Gao L."/>
            <person name="Zhang X."/>
            <person name="Wang H."/>
            <person name="Yang Z."/>
            <person name="Liu X."/>
            <person name="Jiang W."/>
            <person name="Mao L."/>
            <person name="Kong X."/>
            <person name="Jiao Y."/>
            <person name="Jia J."/>
        </authorList>
    </citation>
    <scope>NUCLEOTIDE SEQUENCE [LARGE SCALE GENOMIC DNA]</scope>
    <source>
        <strain evidence="4">cv. AL8/78</strain>
    </source>
</reference>
<organism evidence="3 4">
    <name type="scientific">Aegilops tauschii subsp. strangulata</name>
    <name type="common">Goatgrass</name>
    <dbReference type="NCBI Taxonomy" id="200361"/>
    <lineage>
        <taxon>Eukaryota</taxon>
        <taxon>Viridiplantae</taxon>
        <taxon>Streptophyta</taxon>
        <taxon>Embryophyta</taxon>
        <taxon>Tracheophyta</taxon>
        <taxon>Spermatophyta</taxon>
        <taxon>Magnoliopsida</taxon>
        <taxon>Liliopsida</taxon>
        <taxon>Poales</taxon>
        <taxon>Poaceae</taxon>
        <taxon>BOP clade</taxon>
        <taxon>Pooideae</taxon>
        <taxon>Triticodae</taxon>
        <taxon>Triticeae</taxon>
        <taxon>Triticinae</taxon>
        <taxon>Aegilops</taxon>
    </lineage>
</organism>
<feature type="transmembrane region" description="Helical" evidence="2">
    <location>
        <begin position="39"/>
        <end position="60"/>
    </location>
</feature>
<sequence>MSFAAASGSAAMTTLINNDLLLCSENHCPTYMAATAMAFLSWFGIAPSCVINLWAAVYSVQRA</sequence>
<evidence type="ECO:0008006" key="5">
    <source>
        <dbReference type="Google" id="ProtNLM"/>
    </source>
</evidence>